<dbReference type="EMBL" id="CP078073">
    <property type="protein sequence ID" value="QXL89179.1"/>
    <property type="molecule type" value="Genomic_DNA"/>
</dbReference>
<dbReference type="SUPFAM" id="SSF52777">
    <property type="entry name" value="CoA-dependent acyltransferases"/>
    <property type="match status" value="1"/>
</dbReference>
<evidence type="ECO:0000313" key="3">
    <source>
        <dbReference type="Proteomes" id="UP000693972"/>
    </source>
</evidence>
<dbReference type="AlphaFoldDB" id="A0A975TYU9"/>
<keyword evidence="3" id="KW-1185">Reference proteome</keyword>
<dbReference type="RefSeq" id="WP_257892225.1">
    <property type="nucleotide sequence ID" value="NZ_JAIMBW010000001.1"/>
</dbReference>
<name>A0A975TYU9_9RHOB</name>
<dbReference type="InterPro" id="IPR023213">
    <property type="entry name" value="CAT-like_dom_sf"/>
</dbReference>
<accession>A0A975TYU9</accession>
<protein>
    <submittedName>
        <fullName evidence="2">Uncharacterized protein</fullName>
    </submittedName>
</protein>
<gene>
    <name evidence="1" type="ORF">KUL25_06610</name>
    <name evidence="2" type="ORF">KUL25_06615</name>
</gene>
<dbReference type="Gene3D" id="3.30.559.10">
    <property type="entry name" value="Chloramphenicol acetyltransferase-like domain"/>
    <property type="match status" value="1"/>
</dbReference>
<reference evidence="2 3" key="1">
    <citation type="submission" date="2021-07" db="EMBL/GenBank/DDBJ databases">
        <title>Karlodiniumbacter phycospheric gen. nov., sp. nov., a phycosphere bacterium isolated from karlodinium veneficum.</title>
        <authorList>
            <person name="Peng Y."/>
            <person name="Jiang L."/>
            <person name="Lee J."/>
        </authorList>
    </citation>
    <scope>NUCLEOTIDE SEQUENCE</scope>
    <source>
        <strain evidence="2 3">N5</strain>
    </source>
</reference>
<dbReference type="Proteomes" id="UP000693972">
    <property type="component" value="Unassembled WGS sequence"/>
</dbReference>
<dbReference type="EMBL" id="JAIMBW010000001">
    <property type="protein sequence ID" value="MBY4892431.1"/>
    <property type="molecule type" value="Genomic_DNA"/>
</dbReference>
<organism evidence="2">
    <name type="scientific">Gymnodinialimonas phycosphaerae</name>
    <dbReference type="NCBI Taxonomy" id="2841589"/>
    <lineage>
        <taxon>Bacteria</taxon>
        <taxon>Pseudomonadati</taxon>
        <taxon>Pseudomonadota</taxon>
        <taxon>Alphaproteobacteria</taxon>
        <taxon>Rhodobacterales</taxon>
        <taxon>Paracoccaceae</taxon>
        <taxon>Gymnodinialimonas</taxon>
    </lineage>
</organism>
<evidence type="ECO:0000313" key="2">
    <source>
        <dbReference type="EMBL" id="QXL89179.1"/>
    </source>
</evidence>
<proteinExistence type="predicted"/>
<sequence>MGAALTPAEAILHRTGPNNITVLIEAEGPFDPARAFRGVQMLAERAERFRAPLTRGAFAASCPVDWPQHVCLIEDACATAVQVMDIARRLALPPKRPLWRAALVNPDGPGWSGVVLHFDHAIADGTRIARHIVTHVRPAVDQTASVRSLPTLSMSELAALGDARLSPAPIGLCRLPFAALRKAVPGAISHGDALLRVARRALDTQPEFAAVPTRRKDRVSVAKIAALQSGGRLGNHALMEEIDLSKPSVKGEVALFRPRHTPLVETLRMGAARLAPSPLLRRIVQAEFSRPGIVQTIVPVSRRPLLIFGLSAGAIHPAAPALGRPLIALTATRYGDGFDVSVTAHAPDGAAVADLSERVVAAMLRAVQ</sequence>
<evidence type="ECO:0000313" key="1">
    <source>
        <dbReference type="EMBL" id="MBY4892431.1"/>
    </source>
</evidence>